<sequence>MKKSLSLLASLFASCGGWILQQQRGKNPTDVATSISTMFDHVKSGPRSIVSSAIRLSSANSDDVTSATADATDIFPITVTLDRLIDMDVVIYSLPSQDDGNVPTLRFAAMQEDGVLSPLSAWTTEPAFGESIELLVDEVDRFSLVKSMDDIRLHHLLSEEELSYGSRQCHRGVGNPHGEESELLYYVEQAVIDKFHVHLDIKPDLEILW</sequence>
<dbReference type="EMBL" id="JAGRRH010000020">
    <property type="protein sequence ID" value="KAG7348171.1"/>
    <property type="molecule type" value="Genomic_DNA"/>
</dbReference>
<keyword evidence="3" id="KW-1185">Reference proteome</keyword>
<dbReference type="PROSITE" id="PS51257">
    <property type="entry name" value="PROKAR_LIPOPROTEIN"/>
    <property type="match status" value="1"/>
</dbReference>
<comment type="caution">
    <text evidence="2">The sequence shown here is derived from an EMBL/GenBank/DDBJ whole genome shotgun (WGS) entry which is preliminary data.</text>
</comment>
<evidence type="ECO:0000313" key="2">
    <source>
        <dbReference type="EMBL" id="KAG7348171.1"/>
    </source>
</evidence>
<dbReference type="OrthoDB" id="42467at2759"/>
<dbReference type="AlphaFoldDB" id="A0A9K3KRA9"/>
<reference evidence="2" key="2">
    <citation type="submission" date="2021-04" db="EMBL/GenBank/DDBJ databases">
        <authorList>
            <person name="Podell S."/>
        </authorList>
    </citation>
    <scope>NUCLEOTIDE SEQUENCE</scope>
    <source>
        <strain evidence="2">Hildebrandi</strain>
    </source>
</reference>
<feature type="chain" id="PRO_5039893401" evidence="1">
    <location>
        <begin position="18"/>
        <end position="209"/>
    </location>
</feature>
<feature type="signal peptide" evidence="1">
    <location>
        <begin position="1"/>
        <end position="17"/>
    </location>
</feature>
<gene>
    <name evidence="2" type="ORF">IV203_016876</name>
</gene>
<dbReference type="Proteomes" id="UP000693970">
    <property type="component" value="Unassembled WGS sequence"/>
</dbReference>
<name>A0A9K3KRA9_9STRA</name>
<reference evidence="2" key="1">
    <citation type="journal article" date="2021" name="Sci. Rep.">
        <title>Diploid genomic architecture of Nitzschia inconspicua, an elite biomass production diatom.</title>
        <authorList>
            <person name="Oliver A."/>
            <person name="Podell S."/>
            <person name="Pinowska A."/>
            <person name="Traller J.C."/>
            <person name="Smith S.R."/>
            <person name="McClure R."/>
            <person name="Beliaev A."/>
            <person name="Bohutskyi P."/>
            <person name="Hill E.A."/>
            <person name="Rabines A."/>
            <person name="Zheng H."/>
            <person name="Allen L.Z."/>
            <person name="Kuo A."/>
            <person name="Grigoriev I.V."/>
            <person name="Allen A.E."/>
            <person name="Hazlebeck D."/>
            <person name="Allen E.E."/>
        </authorList>
    </citation>
    <scope>NUCLEOTIDE SEQUENCE</scope>
    <source>
        <strain evidence="2">Hildebrandi</strain>
    </source>
</reference>
<organism evidence="2 3">
    <name type="scientific">Nitzschia inconspicua</name>
    <dbReference type="NCBI Taxonomy" id="303405"/>
    <lineage>
        <taxon>Eukaryota</taxon>
        <taxon>Sar</taxon>
        <taxon>Stramenopiles</taxon>
        <taxon>Ochrophyta</taxon>
        <taxon>Bacillariophyta</taxon>
        <taxon>Bacillariophyceae</taxon>
        <taxon>Bacillariophycidae</taxon>
        <taxon>Bacillariales</taxon>
        <taxon>Bacillariaceae</taxon>
        <taxon>Nitzschia</taxon>
    </lineage>
</organism>
<proteinExistence type="predicted"/>
<evidence type="ECO:0000256" key="1">
    <source>
        <dbReference type="SAM" id="SignalP"/>
    </source>
</evidence>
<accession>A0A9K3KRA9</accession>
<evidence type="ECO:0000313" key="3">
    <source>
        <dbReference type="Proteomes" id="UP000693970"/>
    </source>
</evidence>
<protein>
    <submittedName>
        <fullName evidence="2">Uncharacterized protein</fullName>
    </submittedName>
</protein>
<keyword evidence="1" id="KW-0732">Signal</keyword>